<dbReference type="EMBL" id="BARS01000139">
    <property type="protein sequence ID" value="GAF72518.1"/>
    <property type="molecule type" value="Genomic_DNA"/>
</dbReference>
<sequence length="234" mass="25528">MVKLTSEQISKALKILNKIEAHRFYWKASGYIDKDLDKPIIAIANSMQDAGVGHVHLRELARHVKESIYAAGGTPIEFNVIGPCAGYAKSPATDDITLLYDLPQREAIADSIEIQMMNYRADGLVCIGTCDKIVPGMWLGAARLNLPTIFLLGGPALPGKWRDTEIVFPTNIIIKGLKMVLSGEINEEEFFKEVHKMESCWITGCGACPELTTANTTMIATEAMGLCLPGVSTT</sequence>
<gene>
    <name evidence="4" type="ORF">S01H1_00403</name>
</gene>
<dbReference type="PROSITE" id="PS00886">
    <property type="entry name" value="ILVD_EDD_1"/>
    <property type="match status" value="1"/>
</dbReference>
<dbReference type="Pfam" id="PF00920">
    <property type="entry name" value="ILVD_EDD_N"/>
    <property type="match status" value="1"/>
</dbReference>
<evidence type="ECO:0000313" key="4">
    <source>
        <dbReference type="EMBL" id="GAF72518.1"/>
    </source>
</evidence>
<dbReference type="InterPro" id="IPR000581">
    <property type="entry name" value="ILV_EDD_N"/>
</dbReference>
<dbReference type="GO" id="GO:0016836">
    <property type="term" value="F:hydro-lyase activity"/>
    <property type="evidence" value="ECO:0007669"/>
    <property type="project" value="UniProtKB-ARBA"/>
</dbReference>
<proteinExistence type="inferred from homology"/>
<organism evidence="4">
    <name type="scientific">marine sediment metagenome</name>
    <dbReference type="NCBI Taxonomy" id="412755"/>
    <lineage>
        <taxon>unclassified sequences</taxon>
        <taxon>metagenomes</taxon>
        <taxon>ecological metagenomes</taxon>
    </lineage>
</organism>
<reference evidence="4" key="1">
    <citation type="journal article" date="2014" name="Front. Microbiol.">
        <title>High frequency of phylogenetically diverse reductive dehalogenase-homologous genes in deep subseafloor sedimentary metagenomes.</title>
        <authorList>
            <person name="Kawai M."/>
            <person name="Futagami T."/>
            <person name="Toyoda A."/>
            <person name="Takaki Y."/>
            <person name="Nishi S."/>
            <person name="Hori S."/>
            <person name="Arai W."/>
            <person name="Tsubouchi T."/>
            <person name="Morono Y."/>
            <person name="Uchiyama I."/>
            <person name="Ito T."/>
            <person name="Fujiyama A."/>
            <person name="Inagaki F."/>
            <person name="Takami H."/>
        </authorList>
    </citation>
    <scope>NUCLEOTIDE SEQUENCE</scope>
    <source>
        <strain evidence="4">Expedition CK06-06</strain>
    </source>
</reference>
<feature type="non-terminal residue" evidence="4">
    <location>
        <position position="234"/>
    </location>
</feature>
<evidence type="ECO:0000256" key="2">
    <source>
        <dbReference type="ARBA" id="ARBA00023239"/>
    </source>
</evidence>
<accession>X0RUQ9</accession>
<dbReference type="InterPro" id="IPR020558">
    <property type="entry name" value="DiOHA_6PGluconate_deHydtase_CS"/>
</dbReference>
<feature type="domain" description="Dihydroxy-acid/6-phosphogluconate dehydratase N-terminal" evidence="3">
    <location>
        <begin position="38"/>
        <end position="233"/>
    </location>
</feature>
<dbReference type="PANTHER" id="PTHR43661:SF3">
    <property type="entry name" value="D-XYLONATE DEHYDRATASE YAGF-RELATED"/>
    <property type="match status" value="1"/>
</dbReference>
<dbReference type="PANTHER" id="PTHR43661">
    <property type="entry name" value="D-XYLONATE DEHYDRATASE"/>
    <property type="match status" value="1"/>
</dbReference>
<dbReference type="SUPFAM" id="SSF143975">
    <property type="entry name" value="IlvD/EDD N-terminal domain-like"/>
    <property type="match status" value="1"/>
</dbReference>
<keyword evidence="2" id="KW-0456">Lyase</keyword>
<evidence type="ECO:0000256" key="1">
    <source>
        <dbReference type="ARBA" id="ARBA00006486"/>
    </source>
</evidence>
<evidence type="ECO:0000259" key="3">
    <source>
        <dbReference type="Pfam" id="PF00920"/>
    </source>
</evidence>
<dbReference type="GO" id="GO:0005829">
    <property type="term" value="C:cytosol"/>
    <property type="evidence" value="ECO:0007669"/>
    <property type="project" value="TreeGrafter"/>
</dbReference>
<comment type="caution">
    <text evidence="4">The sequence shown here is derived from an EMBL/GenBank/DDBJ whole genome shotgun (WGS) entry which is preliminary data.</text>
</comment>
<protein>
    <recommendedName>
        <fullName evidence="3">Dihydroxy-acid/6-phosphogluconate dehydratase N-terminal domain-containing protein</fullName>
    </recommendedName>
</protein>
<dbReference type="AlphaFoldDB" id="X0RUQ9"/>
<comment type="similarity">
    <text evidence="1">Belongs to the IlvD/Edd family.</text>
</comment>
<name>X0RUQ9_9ZZZZ</name>
<dbReference type="InterPro" id="IPR037237">
    <property type="entry name" value="IlvD/EDD_N"/>
</dbReference>